<dbReference type="RefSeq" id="WP_246567766.1">
    <property type="nucleotide sequence ID" value="NZ_AP023359.1"/>
</dbReference>
<keyword evidence="1" id="KW-0808">Transferase</keyword>
<gene>
    <name evidence="4" type="ORF">Prubr_58190</name>
</gene>
<protein>
    <recommendedName>
        <fullName evidence="3">N-acetyltransferase domain-containing protein</fullName>
    </recommendedName>
</protein>
<evidence type="ECO:0000313" key="4">
    <source>
        <dbReference type="EMBL" id="BCJ68798.1"/>
    </source>
</evidence>
<dbReference type="GO" id="GO:0016747">
    <property type="term" value="F:acyltransferase activity, transferring groups other than amino-acyl groups"/>
    <property type="evidence" value="ECO:0007669"/>
    <property type="project" value="InterPro"/>
</dbReference>
<keyword evidence="5" id="KW-1185">Reference proteome</keyword>
<dbReference type="Gene3D" id="3.40.630.30">
    <property type="match status" value="1"/>
</dbReference>
<organism evidence="4 5">
    <name type="scientific">Polymorphospora rubra</name>
    <dbReference type="NCBI Taxonomy" id="338584"/>
    <lineage>
        <taxon>Bacteria</taxon>
        <taxon>Bacillati</taxon>
        <taxon>Actinomycetota</taxon>
        <taxon>Actinomycetes</taxon>
        <taxon>Micromonosporales</taxon>
        <taxon>Micromonosporaceae</taxon>
        <taxon>Polymorphospora</taxon>
    </lineage>
</organism>
<dbReference type="Pfam" id="PF08445">
    <property type="entry name" value="FR47"/>
    <property type="match status" value="1"/>
</dbReference>
<dbReference type="InterPro" id="IPR000182">
    <property type="entry name" value="GNAT_dom"/>
</dbReference>
<dbReference type="PROSITE" id="PS51186">
    <property type="entry name" value="GNAT"/>
    <property type="match status" value="1"/>
</dbReference>
<dbReference type="PANTHER" id="PTHR43072">
    <property type="entry name" value="N-ACETYLTRANSFERASE"/>
    <property type="match status" value="1"/>
</dbReference>
<evidence type="ECO:0000256" key="2">
    <source>
        <dbReference type="ARBA" id="ARBA00023315"/>
    </source>
</evidence>
<dbReference type="KEGG" id="pry:Prubr_58190"/>
<dbReference type="EMBL" id="AP023359">
    <property type="protein sequence ID" value="BCJ68798.1"/>
    <property type="molecule type" value="Genomic_DNA"/>
</dbReference>
<feature type="domain" description="N-acetyltransferase" evidence="3">
    <location>
        <begin position="112"/>
        <end position="243"/>
    </location>
</feature>
<dbReference type="PANTHER" id="PTHR43072:SF23">
    <property type="entry name" value="UPF0039 PROTEIN C11D3.02C"/>
    <property type="match status" value="1"/>
</dbReference>
<reference evidence="4" key="1">
    <citation type="submission" date="2020-08" db="EMBL/GenBank/DDBJ databases">
        <title>Whole genome shotgun sequence of Polymorphospora rubra NBRC 101157.</title>
        <authorList>
            <person name="Komaki H."/>
            <person name="Tamura T."/>
        </authorList>
    </citation>
    <scope>NUCLEOTIDE SEQUENCE</scope>
    <source>
        <strain evidence="4">NBRC 101157</strain>
    </source>
</reference>
<dbReference type="AlphaFoldDB" id="A0A810NAE7"/>
<sequence length="247" mass="25621">MSGPGVLVDGAASGAGGGHPLDNPVWSALTGPHAPLATAHGRAAAYPPEISPFVGLVDARDPAAWADLATLLAPGARGLLPSVDAVVPAGWEIARELGVQLVDVSLAATEEPEAVPLGVDDVPDMLDLVARTKPGPFLARTVETGRYLGIRRGGRLVAMAGERMRLPGWTEISAVCTDPDHRGEGLATRLVRAVAAGIRSRAEVPFLHAAANNTGAVRLYEHLGFQVRGTMTFHLVRRPDDGPAPSG</sequence>
<dbReference type="InterPro" id="IPR013653">
    <property type="entry name" value="GCN5-like_dom"/>
</dbReference>
<dbReference type="Proteomes" id="UP000680866">
    <property type="component" value="Chromosome"/>
</dbReference>
<dbReference type="InterPro" id="IPR016181">
    <property type="entry name" value="Acyl_CoA_acyltransferase"/>
</dbReference>
<evidence type="ECO:0000256" key="1">
    <source>
        <dbReference type="ARBA" id="ARBA00022679"/>
    </source>
</evidence>
<dbReference type="CDD" id="cd04301">
    <property type="entry name" value="NAT_SF"/>
    <property type="match status" value="1"/>
</dbReference>
<dbReference type="SUPFAM" id="SSF55729">
    <property type="entry name" value="Acyl-CoA N-acyltransferases (Nat)"/>
    <property type="match status" value="1"/>
</dbReference>
<accession>A0A810NAE7</accession>
<evidence type="ECO:0000259" key="3">
    <source>
        <dbReference type="PROSITE" id="PS51186"/>
    </source>
</evidence>
<evidence type="ECO:0000313" key="5">
    <source>
        <dbReference type="Proteomes" id="UP000680866"/>
    </source>
</evidence>
<keyword evidence="2" id="KW-0012">Acyltransferase</keyword>
<proteinExistence type="predicted"/>
<name>A0A810NAE7_9ACTN</name>